<dbReference type="AlphaFoldDB" id="A0A9D4NSV2"/>
<gene>
    <name evidence="2" type="ORF">HUG17_2613</name>
</gene>
<keyword evidence="1" id="KW-1133">Transmembrane helix</keyword>
<reference evidence="2" key="2">
    <citation type="journal article" date="2021" name="World Allergy Organ. J.">
        <title>Chromosome-level assembly of Dermatophagoides farinae genome and transcriptome reveals two novel allergens Der f 37 and Der f 39.</title>
        <authorList>
            <person name="Chen J."/>
            <person name="Cai Z."/>
            <person name="Fan D."/>
            <person name="Hu J."/>
            <person name="Hou Y."/>
            <person name="He Y."/>
            <person name="Zhang Z."/>
            <person name="Zhao Z."/>
            <person name="Gao P."/>
            <person name="Hu W."/>
            <person name="Sun J."/>
            <person name="Li J."/>
            <person name="Ji K."/>
        </authorList>
    </citation>
    <scope>NUCLEOTIDE SEQUENCE</scope>
    <source>
        <strain evidence="2">JKM2019</strain>
    </source>
</reference>
<accession>A0A9D4NSV2</accession>
<dbReference type="Proteomes" id="UP000828236">
    <property type="component" value="Unassembled WGS sequence"/>
</dbReference>
<evidence type="ECO:0000256" key="1">
    <source>
        <dbReference type="SAM" id="Phobius"/>
    </source>
</evidence>
<feature type="transmembrane region" description="Helical" evidence="1">
    <location>
        <begin position="12"/>
        <end position="33"/>
    </location>
</feature>
<keyword evidence="1" id="KW-0472">Membrane</keyword>
<sequence>MGRFVFNCKKFAIIYWTTLTIVMTIGVFIYVLNDKKLAEMIQEIFPNISSDEVNTLVLITANIFLLSSIFVSSLGLFGAMKENFSLSLLYLVLIIMDFIPKFIFAIMEKLFLIPILVYLFIIIIMVSFVIDLRRMNNGNNSISSLA</sequence>
<name>A0A9D4NSV2_DERFA</name>
<organism evidence="2">
    <name type="scientific">Dermatophagoides farinae</name>
    <name type="common">American house dust mite</name>
    <dbReference type="NCBI Taxonomy" id="6954"/>
    <lineage>
        <taxon>Eukaryota</taxon>
        <taxon>Metazoa</taxon>
        <taxon>Ecdysozoa</taxon>
        <taxon>Arthropoda</taxon>
        <taxon>Chelicerata</taxon>
        <taxon>Arachnida</taxon>
        <taxon>Acari</taxon>
        <taxon>Acariformes</taxon>
        <taxon>Sarcoptiformes</taxon>
        <taxon>Astigmata</taxon>
        <taxon>Psoroptidia</taxon>
        <taxon>Analgoidea</taxon>
        <taxon>Pyroglyphidae</taxon>
        <taxon>Dermatophagoidinae</taxon>
        <taxon>Dermatophagoides</taxon>
    </lineage>
</organism>
<evidence type="ECO:0000313" key="2">
    <source>
        <dbReference type="EMBL" id="KAH7638580.1"/>
    </source>
</evidence>
<feature type="transmembrane region" description="Helical" evidence="1">
    <location>
        <begin position="110"/>
        <end position="130"/>
    </location>
</feature>
<reference evidence="2" key="1">
    <citation type="submission" date="2020-06" db="EMBL/GenBank/DDBJ databases">
        <authorList>
            <person name="Ji K."/>
            <person name="Li J."/>
        </authorList>
    </citation>
    <scope>NUCLEOTIDE SEQUENCE</scope>
    <source>
        <strain evidence="2">JKM2019</strain>
        <tissue evidence="2">Whole body</tissue>
    </source>
</reference>
<comment type="caution">
    <text evidence="2">The sequence shown here is derived from an EMBL/GenBank/DDBJ whole genome shotgun (WGS) entry which is preliminary data.</text>
</comment>
<dbReference type="EMBL" id="SDOV01000007">
    <property type="protein sequence ID" value="KAH7638580.1"/>
    <property type="molecule type" value="Genomic_DNA"/>
</dbReference>
<keyword evidence="1" id="KW-0812">Transmembrane</keyword>
<proteinExistence type="predicted"/>
<feature type="transmembrane region" description="Helical" evidence="1">
    <location>
        <begin position="84"/>
        <end position="104"/>
    </location>
</feature>
<feature type="transmembrane region" description="Helical" evidence="1">
    <location>
        <begin position="53"/>
        <end position="77"/>
    </location>
</feature>
<protein>
    <submittedName>
        <fullName evidence="2">Uncharacterized protein</fullName>
    </submittedName>
</protein>